<keyword evidence="4" id="KW-0067">ATP-binding</keyword>
<dbReference type="EC" id="2.7.6.2" evidence="5"/>
<evidence type="ECO:0000259" key="6">
    <source>
        <dbReference type="SMART" id="SM00983"/>
    </source>
</evidence>
<dbReference type="GO" id="GO:0030975">
    <property type="term" value="F:thiamine binding"/>
    <property type="evidence" value="ECO:0007669"/>
    <property type="project" value="InterPro"/>
</dbReference>
<feature type="domain" description="Thiamin pyrophosphokinase thiamin-binding" evidence="6">
    <location>
        <begin position="146"/>
        <end position="205"/>
    </location>
</feature>
<evidence type="ECO:0000256" key="4">
    <source>
        <dbReference type="ARBA" id="ARBA00022840"/>
    </source>
</evidence>
<dbReference type="Gene3D" id="3.40.50.10240">
    <property type="entry name" value="Thiamin pyrophosphokinase, catalytic domain"/>
    <property type="match status" value="1"/>
</dbReference>
<dbReference type="InterPro" id="IPR036371">
    <property type="entry name" value="TPK_B1-bd_sf"/>
</dbReference>
<dbReference type="GO" id="GO:0006772">
    <property type="term" value="P:thiamine metabolic process"/>
    <property type="evidence" value="ECO:0007669"/>
    <property type="project" value="UniProtKB-UniRule"/>
</dbReference>
<name>A0A537LN21_9BACT</name>
<dbReference type="AlphaFoldDB" id="A0A537LN21"/>
<dbReference type="EMBL" id="VBAI01000160">
    <property type="protein sequence ID" value="TMJ09396.1"/>
    <property type="molecule type" value="Genomic_DNA"/>
</dbReference>
<dbReference type="InterPro" id="IPR007371">
    <property type="entry name" value="TPK_catalytic"/>
</dbReference>
<reference evidence="7 8" key="1">
    <citation type="journal article" date="2019" name="Nat. Microbiol.">
        <title>Mediterranean grassland soil C-N compound turnover is dependent on rainfall and depth, and is mediated by genomically divergent microorganisms.</title>
        <authorList>
            <person name="Diamond S."/>
            <person name="Andeer P.F."/>
            <person name="Li Z."/>
            <person name="Crits-Christoph A."/>
            <person name="Burstein D."/>
            <person name="Anantharaman K."/>
            <person name="Lane K.R."/>
            <person name="Thomas B.C."/>
            <person name="Pan C."/>
            <person name="Northen T.R."/>
            <person name="Banfield J.F."/>
        </authorList>
    </citation>
    <scope>NUCLEOTIDE SEQUENCE [LARGE SCALE GENOMIC DNA]</scope>
    <source>
        <strain evidence="7">NP_1</strain>
    </source>
</reference>
<evidence type="ECO:0000256" key="3">
    <source>
        <dbReference type="ARBA" id="ARBA00022777"/>
    </source>
</evidence>
<dbReference type="SUPFAM" id="SSF63999">
    <property type="entry name" value="Thiamin pyrophosphokinase, catalytic domain"/>
    <property type="match status" value="1"/>
</dbReference>
<dbReference type="NCBIfam" id="TIGR01378">
    <property type="entry name" value="thi_PPkinase"/>
    <property type="match status" value="1"/>
</dbReference>
<dbReference type="CDD" id="cd07995">
    <property type="entry name" value="TPK"/>
    <property type="match status" value="1"/>
</dbReference>
<keyword evidence="1 7" id="KW-0808">Transferase</keyword>
<dbReference type="InterPro" id="IPR053149">
    <property type="entry name" value="TPK"/>
</dbReference>
<accession>A0A537LN21</accession>
<evidence type="ECO:0000313" key="7">
    <source>
        <dbReference type="EMBL" id="TMJ09396.1"/>
    </source>
</evidence>
<dbReference type="SMART" id="SM00983">
    <property type="entry name" value="TPK_B1_binding"/>
    <property type="match status" value="1"/>
</dbReference>
<dbReference type="GO" id="GO:0016301">
    <property type="term" value="F:kinase activity"/>
    <property type="evidence" value="ECO:0007669"/>
    <property type="project" value="UniProtKB-KW"/>
</dbReference>
<sequence length="212" mass="22792">MNAVIIGSGPLRPRRALRELLRRANLIICADGGLRAARALGIVPHAVIGDFDSVEPALLAWARRKGTRLIEHPREKDRTDAELALQHALEAGAAEIDLLGVLGARIDHTLANIGLLIKVAGNGKRARILQGREELFLAEAQTPIDGRRGDLVSLIPLSDSVAGVTTHGLKYPLTDAVLHNTTTLGVSNEITELPAAVNARQGWLLVVVTHRR</sequence>
<dbReference type="PANTHER" id="PTHR41299">
    <property type="entry name" value="THIAMINE PYROPHOSPHOKINASE"/>
    <property type="match status" value="1"/>
</dbReference>
<dbReference type="InterPro" id="IPR007373">
    <property type="entry name" value="Thiamin_PyroPKinase_B1-bd"/>
</dbReference>
<evidence type="ECO:0000256" key="5">
    <source>
        <dbReference type="NCBIfam" id="TIGR01378"/>
    </source>
</evidence>
<keyword evidence="2" id="KW-0547">Nucleotide-binding</keyword>
<gene>
    <name evidence="7" type="ORF">E6G98_09860</name>
</gene>
<dbReference type="Pfam" id="PF04263">
    <property type="entry name" value="TPK_catalytic"/>
    <property type="match status" value="1"/>
</dbReference>
<evidence type="ECO:0000256" key="1">
    <source>
        <dbReference type="ARBA" id="ARBA00022679"/>
    </source>
</evidence>
<proteinExistence type="predicted"/>
<dbReference type="InterPro" id="IPR006282">
    <property type="entry name" value="Thi_PPkinase"/>
</dbReference>
<dbReference type="Proteomes" id="UP000315217">
    <property type="component" value="Unassembled WGS sequence"/>
</dbReference>
<comment type="caution">
    <text evidence="7">The sequence shown here is derived from an EMBL/GenBank/DDBJ whole genome shotgun (WGS) entry which is preliminary data.</text>
</comment>
<organism evidence="7 8">
    <name type="scientific">Candidatus Segetimicrobium genomatis</name>
    <dbReference type="NCBI Taxonomy" id="2569760"/>
    <lineage>
        <taxon>Bacteria</taxon>
        <taxon>Bacillati</taxon>
        <taxon>Candidatus Sysuimicrobiota</taxon>
        <taxon>Candidatus Sysuimicrobiia</taxon>
        <taxon>Candidatus Sysuimicrobiales</taxon>
        <taxon>Candidatus Segetimicrobiaceae</taxon>
        <taxon>Candidatus Segetimicrobium</taxon>
    </lineage>
</organism>
<dbReference type="Pfam" id="PF04265">
    <property type="entry name" value="TPK_B1_binding"/>
    <property type="match status" value="1"/>
</dbReference>
<dbReference type="GO" id="GO:0009229">
    <property type="term" value="P:thiamine diphosphate biosynthetic process"/>
    <property type="evidence" value="ECO:0007669"/>
    <property type="project" value="InterPro"/>
</dbReference>
<keyword evidence="3 7" id="KW-0418">Kinase</keyword>
<evidence type="ECO:0000313" key="8">
    <source>
        <dbReference type="Proteomes" id="UP000315217"/>
    </source>
</evidence>
<evidence type="ECO:0000256" key="2">
    <source>
        <dbReference type="ARBA" id="ARBA00022741"/>
    </source>
</evidence>
<dbReference type="GO" id="GO:0005524">
    <property type="term" value="F:ATP binding"/>
    <property type="evidence" value="ECO:0007669"/>
    <property type="project" value="UniProtKB-KW"/>
</dbReference>
<dbReference type="SUPFAM" id="SSF63862">
    <property type="entry name" value="Thiamin pyrophosphokinase, substrate-binding domain"/>
    <property type="match status" value="1"/>
</dbReference>
<dbReference type="InterPro" id="IPR036759">
    <property type="entry name" value="TPK_catalytic_sf"/>
</dbReference>
<protein>
    <recommendedName>
        <fullName evidence="5">Thiamine diphosphokinase</fullName>
        <ecNumber evidence="5">2.7.6.2</ecNumber>
    </recommendedName>
</protein>
<dbReference type="GO" id="GO:0004788">
    <property type="term" value="F:thiamine diphosphokinase activity"/>
    <property type="evidence" value="ECO:0007669"/>
    <property type="project" value="UniProtKB-UniRule"/>
</dbReference>
<dbReference type="PANTHER" id="PTHR41299:SF1">
    <property type="entry name" value="THIAMINE PYROPHOSPHOKINASE"/>
    <property type="match status" value="1"/>
</dbReference>